<feature type="binding site" evidence="6">
    <location>
        <position position="389"/>
    </location>
    <ligand>
        <name>Mg(2+)</name>
        <dbReference type="ChEBI" id="CHEBI:18420"/>
    </ligand>
</feature>
<evidence type="ECO:0000259" key="10">
    <source>
        <dbReference type="Pfam" id="PF13090"/>
    </source>
</evidence>
<reference evidence="12 13" key="1">
    <citation type="journal article" date="2012" name="Int. J. Syst. Evol. Microbiol.">
        <title>Flammeovirga pacifica sp. nov., isolated from deep-sea sediment.</title>
        <authorList>
            <person name="Xu H."/>
            <person name="Fu Y."/>
            <person name="Yang N."/>
            <person name="Ding Z."/>
            <person name="Lai Q."/>
            <person name="Zeng R."/>
        </authorList>
    </citation>
    <scope>NUCLEOTIDE SEQUENCE [LARGE SCALE GENOMIC DNA]</scope>
    <source>
        <strain evidence="13">DSM 24597 / LMG 26175 / WPAGA1</strain>
    </source>
</reference>
<evidence type="ECO:0000259" key="9">
    <source>
        <dbReference type="Pfam" id="PF13089"/>
    </source>
</evidence>
<dbReference type="InterPro" id="IPR025200">
    <property type="entry name" value="PPK_C_dom2"/>
</dbReference>
<dbReference type="Pfam" id="PF02503">
    <property type="entry name" value="PP_kinase"/>
    <property type="match status" value="1"/>
</dbReference>
<dbReference type="Pfam" id="PF13090">
    <property type="entry name" value="PP_kinase_C"/>
    <property type="match status" value="1"/>
</dbReference>
<comment type="cofactor">
    <cofactor evidence="6">
        <name>Mg(2+)</name>
        <dbReference type="ChEBI" id="CHEBI:18420"/>
    </cofactor>
</comment>
<keyword evidence="5 6" id="KW-0067">ATP-binding</keyword>
<proteinExistence type="inferred from homology"/>
<dbReference type="SUPFAM" id="SSF56024">
    <property type="entry name" value="Phospholipase D/nuclease"/>
    <property type="match status" value="2"/>
</dbReference>
<dbReference type="SUPFAM" id="SSF140356">
    <property type="entry name" value="PPK N-terminal domain-like"/>
    <property type="match status" value="1"/>
</dbReference>
<keyword evidence="2 6" id="KW-0808">Transferase</keyword>
<name>A0A1S1YZ64_FLAPC</name>
<dbReference type="NCBIfam" id="NF003917">
    <property type="entry name" value="PRK05443.1-1"/>
    <property type="match status" value="1"/>
</dbReference>
<dbReference type="CDD" id="cd09168">
    <property type="entry name" value="PLDc_PaPPK1_C2_like"/>
    <property type="match status" value="1"/>
</dbReference>
<feature type="binding site" evidence="6">
    <location>
        <position position="578"/>
    </location>
    <ligand>
        <name>ATP</name>
        <dbReference type="ChEBI" id="CHEBI:30616"/>
    </ligand>
</feature>
<dbReference type="InterPro" id="IPR024953">
    <property type="entry name" value="PP_kinase_middle"/>
</dbReference>
<protein>
    <recommendedName>
        <fullName evidence="6 7">Polyphosphate kinase</fullName>
        <ecNumber evidence="6 7">2.7.4.1</ecNumber>
    </recommendedName>
    <alternativeName>
        <fullName evidence="6">ATP-polyphosphate phosphotransferase</fullName>
    </alternativeName>
    <alternativeName>
        <fullName evidence="6">Polyphosphoric acid kinase</fullName>
    </alternativeName>
</protein>
<feature type="binding site" evidence="6">
    <location>
        <position position="606"/>
    </location>
    <ligand>
        <name>ATP</name>
        <dbReference type="ChEBI" id="CHEBI:30616"/>
    </ligand>
</feature>
<dbReference type="STRING" id="915059.NH26_07595"/>
<dbReference type="EC" id="2.7.4.1" evidence="6 7"/>
<feature type="domain" description="Polyphosphate kinase N-terminal" evidence="9">
    <location>
        <begin position="16"/>
        <end position="121"/>
    </location>
</feature>
<feature type="binding site" evidence="6">
    <location>
        <position position="482"/>
    </location>
    <ligand>
        <name>ATP</name>
        <dbReference type="ChEBI" id="CHEBI:30616"/>
    </ligand>
</feature>
<comment type="function">
    <text evidence="6 7">Catalyzes the reversible transfer of the terminal phosphate of ATP to form a long-chain polyphosphate (polyP).</text>
</comment>
<evidence type="ECO:0000313" key="13">
    <source>
        <dbReference type="Proteomes" id="UP000179797"/>
    </source>
</evidence>
<evidence type="ECO:0000259" key="11">
    <source>
        <dbReference type="Pfam" id="PF17941"/>
    </source>
</evidence>
<dbReference type="PIRSF" id="PIRSF015589">
    <property type="entry name" value="PP_kinase"/>
    <property type="match status" value="1"/>
</dbReference>
<feature type="domain" description="Polyphosphate kinase middle" evidence="8">
    <location>
        <begin position="131"/>
        <end position="313"/>
    </location>
</feature>
<comment type="catalytic activity">
    <reaction evidence="6 7">
        <text>[phosphate](n) + ATP = [phosphate](n+1) + ADP</text>
        <dbReference type="Rhea" id="RHEA:19573"/>
        <dbReference type="Rhea" id="RHEA-COMP:9859"/>
        <dbReference type="Rhea" id="RHEA-COMP:14280"/>
        <dbReference type="ChEBI" id="CHEBI:16838"/>
        <dbReference type="ChEBI" id="CHEBI:30616"/>
        <dbReference type="ChEBI" id="CHEBI:456216"/>
        <dbReference type="EC" id="2.7.4.1"/>
    </reaction>
</comment>
<dbReference type="GO" id="GO:0009358">
    <property type="term" value="C:polyphosphate kinase complex"/>
    <property type="evidence" value="ECO:0007669"/>
    <property type="project" value="InterPro"/>
</dbReference>
<dbReference type="OrthoDB" id="9761456at2"/>
<organism evidence="12 13">
    <name type="scientific">Flammeovirga pacifica</name>
    <dbReference type="NCBI Taxonomy" id="915059"/>
    <lineage>
        <taxon>Bacteria</taxon>
        <taxon>Pseudomonadati</taxon>
        <taxon>Bacteroidota</taxon>
        <taxon>Cytophagia</taxon>
        <taxon>Cytophagales</taxon>
        <taxon>Flammeovirgaceae</taxon>
        <taxon>Flammeovirga</taxon>
    </lineage>
</organism>
<sequence>MVIHDKIQALINSSNYISRDLSWLQFNYRVLAQAQMPSRTVFERLKFLAITASNFDEFFMIRIGSLYNYLDFGKRRLDYSGLREDQFKEKLFADVHDFTKKQFDLVLKELSPQFEDNGFQILNVSDLTPTEEGFVKNYFEKMVFPMLTPMVYDTYHAFPVLNNLLTILGVVTNNKKEETGNRRKISFVQIPKNLPKFYQIEREDYWVFIPIENIIESYISHLFRNVEIESVDTFRITRNGDFTLDESDDVDTDFLNELKAKLRTRKTGRVVRMEITDNPNPLLKETLIEKFDISDVNIFESPVFLDFTRLWQIVGHKAFAYLQPPSPNYATPVAVQSFKRGDSDNIFHRLKKQDILLHHPYNSPDHMLELLEQAADDPKVMAIKMTIYRLAKDSRVTKALLRAVENGKQVSALFEVKARFDEENNLIEAKRLQEAGCFVIYGVSAVKTHTKLMLVVRNESDKVRRYVHLGSGNYNESTAKLYTDIGLITTNDAYGEDVSEFFNAITGHSQPKRYNKLLTAPRQMRKGFIDLIEQEVKNAKDGLSSGIVIKVNSLQDDKLMDALYAASQAGVPIRLIIRGICCIRPGRKGLSENIEVKSIVGDYLEHTRLFYFHNEGEPIIYGGSADAMTRSFDRRIESQFEIVDPLCKKEAINILDYNLKDNINSFVMNEDGSYSKMTRENGEKPFDVFKEFYNVTQKIVNKAKIF</sequence>
<dbReference type="EMBL" id="JRYR02000001">
    <property type="protein sequence ID" value="OHX66223.1"/>
    <property type="molecule type" value="Genomic_DNA"/>
</dbReference>
<dbReference type="PANTHER" id="PTHR30218:SF0">
    <property type="entry name" value="POLYPHOSPHATE KINASE"/>
    <property type="match status" value="1"/>
</dbReference>
<dbReference type="PANTHER" id="PTHR30218">
    <property type="entry name" value="POLYPHOSPHATE KINASE"/>
    <property type="match status" value="1"/>
</dbReference>
<accession>A0A1S1YZ64</accession>
<evidence type="ECO:0000313" key="12">
    <source>
        <dbReference type="EMBL" id="OHX66223.1"/>
    </source>
</evidence>
<dbReference type="RefSeq" id="WP_044218329.1">
    <property type="nucleotide sequence ID" value="NZ_JRYR02000001.1"/>
</dbReference>
<evidence type="ECO:0000256" key="7">
    <source>
        <dbReference type="RuleBase" id="RU003800"/>
    </source>
</evidence>
<dbReference type="GO" id="GO:0046872">
    <property type="term" value="F:metal ion binding"/>
    <property type="evidence" value="ECO:0007669"/>
    <property type="project" value="UniProtKB-KW"/>
</dbReference>
<evidence type="ECO:0000256" key="5">
    <source>
        <dbReference type="ARBA" id="ARBA00022840"/>
    </source>
</evidence>
<dbReference type="GO" id="GO:0005524">
    <property type="term" value="F:ATP binding"/>
    <property type="evidence" value="ECO:0007669"/>
    <property type="project" value="UniProtKB-KW"/>
</dbReference>
<dbReference type="InterPro" id="IPR036832">
    <property type="entry name" value="PPK_N_dom_sf"/>
</dbReference>
<dbReference type="Pfam" id="PF13089">
    <property type="entry name" value="PP_kinase_N"/>
    <property type="match status" value="1"/>
</dbReference>
<dbReference type="AlphaFoldDB" id="A0A1S1YZ64"/>
<keyword evidence="1 6" id="KW-0597">Phosphoprotein</keyword>
<keyword evidence="6" id="KW-0460">Magnesium</keyword>
<gene>
    <name evidence="6" type="primary">ppk</name>
    <name evidence="12" type="ORF">NH26_07595</name>
</gene>
<dbReference type="Proteomes" id="UP000179797">
    <property type="component" value="Unassembled WGS sequence"/>
</dbReference>
<dbReference type="InterPro" id="IPR025198">
    <property type="entry name" value="PPK_N_dom"/>
</dbReference>
<evidence type="ECO:0000256" key="2">
    <source>
        <dbReference type="ARBA" id="ARBA00022679"/>
    </source>
</evidence>
<comment type="similarity">
    <text evidence="6 7">Belongs to the polyphosphate kinase 1 (PPK1) family.</text>
</comment>
<evidence type="ECO:0000256" key="4">
    <source>
        <dbReference type="ARBA" id="ARBA00022777"/>
    </source>
</evidence>
<evidence type="ECO:0000256" key="1">
    <source>
        <dbReference type="ARBA" id="ARBA00022553"/>
    </source>
</evidence>
<keyword evidence="4 6" id="KW-0418">Kinase</keyword>
<dbReference type="HAMAP" id="MF_00347">
    <property type="entry name" value="Polyphosphate_kinase"/>
    <property type="match status" value="1"/>
</dbReference>
<feature type="domain" description="Polyphosphate kinase C-terminal" evidence="10">
    <location>
        <begin position="517"/>
        <end position="684"/>
    </location>
</feature>
<dbReference type="NCBIfam" id="NF003921">
    <property type="entry name" value="PRK05443.2-2"/>
    <property type="match status" value="1"/>
</dbReference>
<dbReference type="GO" id="GO:0006799">
    <property type="term" value="P:polyphosphate biosynthetic process"/>
    <property type="evidence" value="ECO:0007669"/>
    <property type="project" value="UniProtKB-UniRule"/>
</dbReference>
<keyword evidence="13" id="KW-1185">Reference proteome</keyword>
<feature type="domain" description="Polyphosphate kinase C-terminal" evidence="11">
    <location>
        <begin position="345"/>
        <end position="510"/>
    </location>
</feature>
<dbReference type="InterPro" id="IPR041108">
    <property type="entry name" value="PP_kinase_C_1"/>
</dbReference>
<dbReference type="Gene3D" id="3.30.870.10">
    <property type="entry name" value="Endonuclease Chain A"/>
    <property type="match status" value="2"/>
</dbReference>
<keyword evidence="3 6" id="KW-0547">Nucleotide-binding</keyword>
<feature type="binding site" evidence="6">
    <location>
        <position position="54"/>
    </location>
    <ligand>
        <name>ATP</name>
        <dbReference type="ChEBI" id="CHEBI:30616"/>
    </ligand>
</feature>
<dbReference type="GO" id="GO:0008976">
    <property type="term" value="F:polyphosphate kinase activity"/>
    <property type="evidence" value="ECO:0007669"/>
    <property type="project" value="UniProtKB-UniRule"/>
</dbReference>
<dbReference type="Gene3D" id="3.30.1840.10">
    <property type="entry name" value="Polyphosphate kinase middle domain"/>
    <property type="match status" value="1"/>
</dbReference>
<keyword evidence="6" id="KW-0479">Metal-binding</keyword>
<evidence type="ECO:0000259" key="8">
    <source>
        <dbReference type="Pfam" id="PF02503"/>
    </source>
</evidence>
<dbReference type="SUPFAM" id="SSF143724">
    <property type="entry name" value="PHP14-like"/>
    <property type="match status" value="1"/>
</dbReference>
<dbReference type="Pfam" id="PF17941">
    <property type="entry name" value="PP_kinase_C_1"/>
    <property type="match status" value="1"/>
</dbReference>
<evidence type="ECO:0000256" key="3">
    <source>
        <dbReference type="ARBA" id="ARBA00022741"/>
    </source>
</evidence>
<comment type="PTM">
    <text evidence="6 7">An intermediate of this reaction is the autophosphorylated ppk in which a phosphate is covalently linked to a histidine residue through a N-P bond.</text>
</comment>
<dbReference type="InterPro" id="IPR036830">
    <property type="entry name" value="PP_kinase_middle_dom_sf"/>
</dbReference>
<feature type="binding site" evidence="6">
    <location>
        <position position="419"/>
    </location>
    <ligand>
        <name>Mg(2+)</name>
        <dbReference type="ChEBI" id="CHEBI:18420"/>
    </ligand>
</feature>
<evidence type="ECO:0000256" key="6">
    <source>
        <dbReference type="HAMAP-Rule" id="MF_00347"/>
    </source>
</evidence>
<dbReference type="Gene3D" id="1.20.58.310">
    <property type="entry name" value="Polyphosphate kinase N-terminal domain"/>
    <property type="match status" value="1"/>
</dbReference>
<dbReference type="NCBIfam" id="TIGR03705">
    <property type="entry name" value="poly_P_kin"/>
    <property type="match status" value="1"/>
</dbReference>
<feature type="active site" description="Phosphohistidine intermediate" evidence="6">
    <location>
        <position position="449"/>
    </location>
</feature>
<dbReference type="InterPro" id="IPR003414">
    <property type="entry name" value="PP_kinase"/>
</dbReference>
<comment type="caution">
    <text evidence="12">The sequence shown here is derived from an EMBL/GenBank/DDBJ whole genome shotgun (WGS) entry which is preliminary data.</text>
</comment>